<dbReference type="EMBL" id="JABBCP010000002">
    <property type="protein sequence ID" value="NMF55430.1"/>
    <property type="molecule type" value="Genomic_DNA"/>
</dbReference>
<comment type="cofactor">
    <cofactor evidence="1 7">
        <name>FMN</name>
        <dbReference type="ChEBI" id="CHEBI:58210"/>
    </cofactor>
</comment>
<evidence type="ECO:0000256" key="7">
    <source>
        <dbReference type="RuleBase" id="RU367037"/>
    </source>
</evidence>
<evidence type="ECO:0000256" key="2">
    <source>
        <dbReference type="ARBA" id="ARBA00005267"/>
    </source>
</evidence>
<evidence type="ECO:0000259" key="8">
    <source>
        <dbReference type="PROSITE" id="PS50902"/>
    </source>
</evidence>
<dbReference type="PROSITE" id="PS00201">
    <property type="entry name" value="FLAVODOXIN"/>
    <property type="match status" value="1"/>
</dbReference>
<keyword evidence="10" id="KW-1185">Reference proteome</keyword>
<evidence type="ECO:0000256" key="4">
    <source>
        <dbReference type="ARBA" id="ARBA00022630"/>
    </source>
</evidence>
<protein>
    <recommendedName>
        <fullName evidence="7">Flavodoxin</fullName>
    </recommendedName>
</protein>
<dbReference type="GO" id="GO:0010181">
    <property type="term" value="F:FMN binding"/>
    <property type="evidence" value="ECO:0007669"/>
    <property type="project" value="UniProtKB-UniRule"/>
</dbReference>
<dbReference type="Gene3D" id="3.40.50.360">
    <property type="match status" value="1"/>
</dbReference>
<dbReference type="InterPro" id="IPR029039">
    <property type="entry name" value="Flavoprotein-like_sf"/>
</dbReference>
<dbReference type="NCBIfam" id="TIGR01753">
    <property type="entry name" value="flav_short"/>
    <property type="match status" value="1"/>
</dbReference>
<evidence type="ECO:0000256" key="6">
    <source>
        <dbReference type="ARBA" id="ARBA00022982"/>
    </source>
</evidence>
<dbReference type="RefSeq" id="WP_169277111.1">
    <property type="nucleotide sequence ID" value="NZ_JABBCP010000002.1"/>
</dbReference>
<dbReference type="PROSITE" id="PS50902">
    <property type="entry name" value="FLAVODOXIN_LIKE"/>
    <property type="match status" value="1"/>
</dbReference>
<organism evidence="9 10">
    <name type="scientific">Collinsella acetigenes</name>
    <dbReference type="NCBI Taxonomy" id="2713419"/>
    <lineage>
        <taxon>Bacteria</taxon>
        <taxon>Bacillati</taxon>
        <taxon>Actinomycetota</taxon>
        <taxon>Coriobacteriia</taxon>
        <taxon>Coriobacteriales</taxon>
        <taxon>Coriobacteriaceae</taxon>
        <taxon>Collinsella</taxon>
    </lineage>
</organism>
<sequence>MSKVAVVYWTGSGNTEAMAAAVAEGAEAKNATVEQILAADFSLSAAEEYDAYAFGCPAMGAEELEDSEFQPMWDEVKGSLGDKKVVLFGSYGWGNGEWMDAWKEDAEEAGANVIDSLIINEEPDDDGIAACQALGAQLA</sequence>
<dbReference type="Proteomes" id="UP000546970">
    <property type="component" value="Unassembled WGS sequence"/>
</dbReference>
<proteinExistence type="inferred from homology"/>
<evidence type="ECO:0000256" key="1">
    <source>
        <dbReference type="ARBA" id="ARBA00001917"/>
    </source>
</evidence>
<dbReference type="Pfam" id="PF00258">
    <property type="entry name" value="Flavodoxin_1"/>
    <property type="match status" value="1"/>
</dbReference>
<comment type="caution">
    <text evidence="9">The sequence shown here is derived from an EMBL/GenBank/DDBJ whole genome shotgun (WGS) entry which is preliminary data.</text>
</comment>
<keyword evidence="4 7" id="KW-0285">Flavoprotein</keyword>
<comment type="function">
    <text evidence="7">Low-potential electron donor to a number of redox enzymes.</text>
</comment>
<feature type="domain" description="Flavodoxin-like" evidence="8">
    <location>
        <begin position="4"/>
        <end position="139"/>
    </location>
</feature>
<reference evidence="9 10" key="1">
    <citation type="submission" date="2020-04" db="EMBL/GenBank/DDBJ databases">
        <title>Collinsella sp. KGMB02528 nov., an anaerobic actinobacterium isolated from human feces.</title>
        <authorList>
            <person name="Han K.-I."/>
            <person name="Eom M.K."/>
            <person name="Kim J.-S."/>
            <person name="Lee K.C."/>
            <person name="Suh M.K."/>
            <person name="Park S.-H."/>
            <person name="Lee J.H."/>
            <person name="Kang S.W."/>
            <person name="Park J.-E."/>
            <person name="Oh B.S."/>
            <person name="Yu S.Y."/>
            <person name="Choi S.-H."/>
            <person name="Lee D.H."/>
            <person name="Yoon H."/>
            <person name="Kim B.-Y."/>
            <person name="Lee J.H."/>
            <person name="Lee J.-S."/>
        </authorList>
    </citation>
    <scope>NUCLEOTIDE SEQUENCE [LARGE SCALE GENOMIC DNA]</scope>
    <source>
        <strain evidence="9 10">KGMB02528</strain>
    </source>
</reference>
<dbReference type="GO" id="GO:0009055">
    <property type="term" value="F:electron transfer activity"/>
    <property type="evidence" value="ECO:0007669"/>
    <property type="project" value="UniProtKB-UniRule"/>
</dbReference>
<dbReference type="InterPro" id="IPR008254">
    <property type="entry name" value="Flavodoxin/NO_synth"/>
</dbReference>
<comment type="similarity">
    <text evidence="2 7">Belongs to the flavodoxin family.</text>
</comment>
<evidence type="ECO:0000256" key="3">
    <source>
        <dbReference type="ARBA" id="ARBA00022448"/>
    </source>
</evidence>
<evidence type="ECO:0000313" key="10">
    <source>
        <dbReference type="Proteomes" id="UP000546970"/>
    </source>
</evidence>
<keyword evidence="3 7" id="KW-0813">Transport</keyword>
<evidence type="ECO:0000313" key="9">
    <source>
        <dbReference type="EMBL" id="NMF55430.1"/>
    </source>
</evidence>
<evidence type="ECO:0000256" key="5">
    <source>
        <dbReference type="ARBA" id="ARBA00022643"/>
    </source>
</evidence>
<dbReference type="InterPro" id="IPR010087">
    <property type="entry name" value="Flav_short"/>
</dbReference>
<keyword evidence="6 7" id="KW-0249">Electron transport</keyword>
<dbReference type="InterPro" id="IPR001226">
    <property type="entry name" value="Flavodoxin_CS"/>
</dbReference>
<dbReference type="SUPFAM" id="SSF52218">
    <property type="entry name" value="Flavoproteins"/>
    <property type="match status" value="1"/>
</dbReference>
<keyword evidence="5 7" id="KW-0288">FMN</keyword>
<dbReference type="AlphaFoldDB" id="A0A7X9YIP5"/>
<gene>
    <name evidence="9" type="ORF">HF320_03670</name>
</gene>
<accession>A0A7X9YIP5</accession>
<name>A0A7X9YIP5_9ACTN</name>